<dbReference type="OrthoDB" id="477186at2"/>
<keyword evidence="5" id="KW-1185">Reference proteome</keyword>
<keyword evidence="1" id="KW-0328">Glycosyltransferase</keyword>
<evidence type="ECO:0000256" key="2">
    <source>
        <dbReference type="ARBA" id="ARBA00022679"/>
    </source>
</evidence>
<evidence type="ECO:0000259" key="3">
    <source>
        <dbReference type="Pfam" id="PF13439"/>
    </source>
</evidence>
<keyword evidence="2 4" id="KW-0808">Transferase</keyword>
<dbReference type="SUPFAM" id="SSF53756">
    <property type="entry name" value="UDP-Glycosyltransferase/glycogen phosphorylase"/>
    <property type="match status" value="1"/>
</dbReference>
<sequence>MKVLHVVDRHDDLAERTVASFSEAASFAQHEVLTAPPLPVPGRLHPAAEHSFRTSVRLMATETPALVRAVRALQPDVIHAHSAPIGFAMRVGRRLVPELGRPGMVFTPHGFGLVEQPLNPDQVRRIERVERRLCCFSDMVATTTSADHRFAHRLCGGRTPIHLVPPAPYRLEGTWNDLPAQQRAVVAAGAVTGPAEYQQAFAQFSERLRRIRRPQETRFAWVDGERLDPRHLPSASADRAVRSVQPDQRHQELLGASLYVSATASGSVPPTVVAAAAAGMPAVFRLAPGAADAGDPIAMVTSLGDLVELSAALLAREDLRARNRAFWSQALRLHYCPESRRDRLEWVYAEASSDGSLRGEPGGTA</sequence>
<dbReference type="Pfam" id="PF13439">
    <property type="entry name" value="Glyco_transf_4"/>
    <property type="match status" value="1"/>
</dbReference>
<dbReference type="InterPro" id="IPR028098">
    <property type="entry name" value="Glyco_trans_4-like_N"/>
</dbReference>
<dbReference type="GO" id="GO:0016757">
    <property type="term" value="F:glycosyltransferase activity"/>
    <property type="evidence" value="ECO:0007669"/>
    <property type="project" value="UniProtKB-KW"/>
</dbReference>
<name>A0A1I7ME02_9MICC</name>
<evidence type="ECO:0000313" key="4">
    <source>
        <dbReference type="EMBL" id="SFV20146.1"/>
    </source>
</evidence>
<dbReference type="STRING" id="574650.SAMN04487966_101163"/>
<dbReference type="AlphaFoldDB" id="A0A1I7ME02"/>
<dbReference type="EMBL" id="FPCG01000001">
    <property type="protein sequence ID" value="SFV20146.1"/>
    <property type="molecule type" value="Genomic_DNA"/>
</dbReference>
<dbReference type="Proteomes" id="UP000198881">
    <property type="component" value="Unassembled WGS sequence"/>
</dbReference>
<evidence type="ECO:0000256" key="1">
    <source>
        <dbReference type="ARBA" id="ARBA00022676"/>
    </source>
</evidence>
<gene>
    <name evidence="4" type="ORF">SAMN04487966_101163</name>
</gene>
<dbReference type="RefSeq" id="WP_091692922.1">
    <property type="nucleotide sequence ID" value="NZ_FPCG01000001.1"/>
</dbReference>
<reference evidence="4 5" key="1">
    <citation type="submission" date="2016-10" db="EMBL/GenBank/DDBJ databases">
        <authorList>
            <person name="de Groot N.N."/>
        </authorList>
    </citation>
    <scope>NUCLEOTIDE SEQUENCE [LARGE SCALE GENOMIC DNA]</scope>
    <source>
        <strain evidence="4 5">CGMCC 1.7054</strain>
    </source>
</reference>
<evidence type="ECO:0000313" key="5">
    <source>
        <dbReference type="Proteomes" id="UP000198881"/>
    </source>
</evidence>
<protein>
    <submittedName>
        <fullName evidence="4">Glycosyltransferase involved in cell wall bisynthesis</fullName>
    </submittedName>
</protein>
<accession>A0A1I7ME02</accession>
<feature type="domain" description="Glycosyltransferase subfamily 4-like N-terminal" evidence="3">
    <location>
        <begin position="27"/>
        <end position="166"/>
    </location>
</feature>
<dbReference type="Gene3D" id="3.40.50.2000">
    <property type="entry name" value="Glycogen Phosphorylase B"/>
    <property type="match status" value="1"/>
</dbReference>
<proteinExistence type="predicted"/>
<organism evidence="4 5">
    <name type="scientific">Micrococcus terreus</name>
    <dbReference type="NCBI Taxonomy" id="574650"/>
    <lineage>
        <taxon>Bacteria</taxon>
        <taxon>Bacillati</taxon>
        <taxon>Actinomycetota</taxon>
        <taxon>Actinomycetes</taxon>
        <taxon>Micrococcales</taxon>
        <taxon>Micrococcaceae</taxon>
        <taxon>Micrococcus</taxon>
    </lineage>
</organism>